<evidence type="ECO:0000256" key="1">
    <source>
        <dbReference type="SAM" id="MobiDB-lite"/>
    </source>
</evidence>
<reference evidence="2 3" key="1">
    <citation type="journal article" date="2018" name="Sci. Rep.">
        <title>Genomic signatures of local adaptation to the degree of environmental predictability in rotifers.</title>
        <authorList>
            <person name="Franch-Gras L."/>
            <person name="Hahn C."/>
            <person name="Garcia-Roger E.M."/>
            <person name="Carmona M.J."/>
            <person name="Serra M."/>
            <person name="Gomez A."/>
        </authorList>
    </citation>
    <scope>NUCLEOTIDE SEQUENCE [LARGE SCALE GENOMIC DNA]</scope>
    <source>
        <strain evidence="2">HYR1</strain>
    </source>
</reference>
<name>A0A3M7PUL5_BRAPC</name>
<dbReference type="Proteomes" id="UP000276133">
    <property type="component" value="Unassembled WGS sequence"/>
</dbReference>
<protein>
    <submittedName>
        <fullName evidence="2">Uncharacterized protein</fullName>
    </submittedName>
</protein>
<dbReference type="EMBL" id="REGN01008804">
    <property type="protein sequence ID" value="RNA02639.1"/>
    <property type="molecule type" value="Genomic_DNA"/>
</dbReference>
<feature type="region of interest" description="Disordered" evidence="1">
    <location>
        <begin position="1"/>
        <end position="48"/>
    </location>
</feature>
<evidence type="ECO:0000313" key="3">
    <source>
        <dbReference type="Proteomes" id="UP000276133"/>
    </source>
</evidence>
<organism evidence="2 3">
    <name type="scientific">Brachionus plicatilis</name>
    <name type="common">Marine rotifer</name>
    <name type="synonym">Brachionus muelleri</name>
    <dbReference type="NCBI Taxonomy" id="10195"/>
    <lineage>
        <taxon>Eukaryota</taxon>
        <taxon>Metazoa</taxon>
        <taxon>Spiralia</taxon>
        <taxon>Gnathifera</taxon>
        <taxon>Rotifera</taxon>
        <taxon>Eurotatoria</taxon>
        <taxon>Monogononta</taxon>
        <taxon>Pseudotrocha</taxon>
        <taxon>Ploima</taxon>
        <taxon>Brachionidae</taxon>
        <taxon>Brachionus</taxon>
    </lineage>
</organism>
<feature type="compositionally biased region" description="Polar residues" evidence="1">
    <location>
        <begin position="19"/>
        <end position="48"/>
    </location>
</feature>
<sequence>MDNDQCYLEGPLSTELDLDTNTQTQVPSAQLNTSSGVQSGSIADNQARNGKTVGTELIQYEPFNISDFLQLDEIFPNDLKSSDKIDQDKTKSGQMNQ</sequence>
<dbReference type="AlphaFoldDB" id="A0A3M7PUL5"/>
<comment type="caution">
    <text evidence="2">The sequence shown here is derived from an EMBL/GenBank/DDBJ whole genome shotgun (WGS) entry which is preliminary data.</text>
</comment>
<keyword evidence="3" id="KW-1185">Reference proteome</keyword>
<evidence type="ECO:0000313" key="2">
    <source>
        <dbReference type="EMBL" id="RNA02639.1"/>
    </source>
</evidence>
<proteinExistence type="predicted"/>
<gene>
    <name evidence="2" type="ORF">BpHYR1_010146</name>
</gene>
<accession>A0A3M7PUL5</accession>